<dbReference type="PANTHER" id="PTHR34409:SF1">
    <property type="entry name" value="MYB-LIKE DOMAIN-CONTAINING PROTEIN"/>
    <property type="match status" value="1"/>
</dbReference>
<accession>A0A9W6TZH7</accession>
<dbReference type="OrthoDB" id="99432at2759"/>
<evidence type="ECO:0000256" key="1">
    <source>
        <dbReference type="SAM" id="MobiDB-lite"/>
    </source>
</evidence>
<organism evidence="2 3">
    <name type="scientific">Phytophthora lilii</name>
    <dbReference type="NCBI Taxonomy" id="2077276"/>
    <lineage>
        <taxon>Eukaryota</taxon>
        <taxon>Sar</taxon>
        <taxon>Stramenopiles</taxon>
        <taxon>Oomycota</taxon>
        <taxon>Peronosporomycetes</taxon>
        <taxon>Peronosporales</taxon>
        <taxon>Peronosporaceae</taxon>
        <taxon>Phytophthora</taxon>
    </lineage>
</organism>
<evidence type="ECO:0000313" key="2">
    <source>
        <dbReference type="EMBL" id="GMF25674.1"/>
    </source>
</evidence>
<dbReference type="Proteomes" id="UP001165083">
    <property type="component" value="Unassembled WGS sequence"/>
</dbReference>
<gene>
    <name evidence="2" type="ORF">Plil01_001061700</name>
</gene>
<keyword evidence="3" id="KW-1185">Reference proteome</keyword>
<evidence type="ECO:0000313" key="3">
    <source>
        <dbReference type="Proteomes" id="UP001165083"/>
    </source>
</evidence>
<reference evidence="2" key="1">
    <citation type="submission" date="2023-04" db="EMBL/GenBank/DDBJ databases">
        <title>Phytophthora lilii NBRC 32176.</title>
        <authorList>
            <person name="Ichikawa N."/>
            <person name="Sato H."/>
            <person name="Tonouchi N."/>
        </authorList>
    </citation>
    <scope>NUCLEOTIDE SEQUENCE</scope>
    <source>
        <strain evidence="2">NBRC 32176</strain>
    </source>
</reference>
<feature type="compositionally biased region" description="Polar residues" evidence="1">
    <location>
        <begin position="369"/>
        <end position="382"/>
    </location>
</feature>
<comment type="caution">
    <text evidence="2">The sequence shown here is derived from an EMBL/GenBank/DDBJ whole genome shotgun (WGS) entry which is preliminary data.</text>
</comment>
<dbReference type="EMBL" id="BSXW01000564">
    <property type="protein sequence ID" value="GMF25674.1"/>
    <property type="molecule type" value="Genomic_DNA"/>
</dbReference>
<feature type="region of interest" description="Disordered" evidence="1">
    <location>
        <begin position="223"/>
        <end position="264"/>
    </location>
</feature>
<feature type="region of interest" description="Disordered" evidence="1">
    <location>
        <begin position="1"/>
        <end position="20"/>
    </location>
</feature>
<feature type="compositionally biased region" description="Basic and acidic residues" evidence="1">
    <location>
        <begin position="235"/>
        <end position="253"/>
    </location>
</feature>
<dbReference type="AlphaFoldDB" id="A0A9W6TZH7"/>
<feature type="compositionally biased region" description="Basic and acidic residues" evidence="1">
    <location>
        <begin position="422"/>
        <end position="437"/>
    </location>
</feature>
<dbReference type="PANTHER" id="PTHR34409">
    <property type="entry name" value="SET DOMAIN-CONTAINING PROTEIN"/>
    <property type="match status" value="1"/>
</dbReference>
<feature type="compositionally biased region" description="Basic and acidic residues" evidence="1">
    <location>
        <begin position="383"/>
        <end position="407"/>
    </location>
</feature>
<sequence>MSELPERPPQRRGGRMRGAEGYHKEDIDALLRCTRLIVPTTAEEWDQVLDEYRRTHASVKARALRDANSLKVKFKQLARGFKAGRDARPEIQEAGAILELIDAKMTSGKWLQRRGGRARGAEGFSTADAEAVLKAVQHVLPVYRSDWERAAEEYNRVYALPNDRSTRDGVSLKNKFRNWLKDNGEMPRAEVTEALAVQAEIDAKIKQMGKNAAALETLPATVNDVDPTSAGEYDTVDKEDGNEHDTTSGEGAEKTATTDNRRGGRALGSEGYTLLDTRALLACVKQVLPAGPSSWEQVLQLYRTNHAIPEKRSLRSLTGVKSKFRQLIYFKEDTGTGAPEEVVEARAIQREIELGLKFGKRPRSEDESTSSFSHTPDPSTPESPKDKSLLLPRPEARNNENLERHNVTDLAGLPANSVPVDKPSEKRYKQGSEGDTLRDEIASRELELLKQREFREAEQAAWDKERSVREKQRMDLEAWTFVCDRIRALYREQATESNPQIASVIDEEIAVLKKKKQRLASVMM</sequence>
<name>A0A9W6TZH7_9STRA</name>
<protein>
    <submittedName>
        <fullName evidence="2">Unnamed protein product</fullName>
    </submittedName>
</protein>
<feature type="region of interest" description="Disordered" evidence="1">
    <location>
        <begin position="357"/>
        <end position="437"/>
    </location>
</feature>
<proteinExistence type="predicted"/>